<dbReference type="HOGENOM" id="CLU_301040_0_0_2"/>
<keyword evidence="4" id="KW-1185">Reference proteome</keyword>
<evidence type="ECO:0000313" key="4">
    <source>
        <dbReference type="Proteomes" id="UP000002071"/>
    </source>
</evidence>
<accession>C7NVF5</accession>
<name>C7NVF5_HALUD</name>
<feature type="transmembrane region" description="Helical" evidence="2">
    <location>
        <begin position="953"/>
        <end position="977"/>
    </location>
</feature>
<dbReference type="eggNOG" id="arCOG09169">
    <property type="taxonomic scope" value="Archaea"/>
</dbReference>
<evidence type="ECO:0000256" key="2">
    <source>
        <dbReference type="SAM" id="Phobius"/>
    </source>
</evidence>
<keyword evidence="2" id="KW-0472">Membrane</keyword>
<dbReference type="RefSeq" id="WP_015788815.1">
    <property type="nucleotide sequence ID" value="NC_013158.1"/>
</dbReference>
<dbReference type="OrthoDB" id="239360at2157"/>
<keyword evidence="1" id="KW-0175">Coiled coil</keyword>
<evidence type="ECO:0000256" key="1">
    <source>
        <dbReference type="SAM" id="Coils"/>
    </source>
</evidence>
<dbReference type="STRING" id="519442.Huta_1056"/>
<protein>
    <submittedName>
        <fullName evidence="3">Uncharacterized protein</fullName>
    </submittedName>
</protein>
<dbReference type="GeneID" id="8383330"/>
<feature type="transmembrane region" description="Helical" evidence="2">
    <location>
        <begin position="901"/>
        <end position="922"/>
    </location>
</feature>
<keyword evidence="2" id="KW-1133">Transmembrane helix</keyword>
<sequence>MSLLKRIGVVVVAIIMVLSIAGASAAFAVNGTVLDSDHLTDTFEEEGVYASVATEGQDRISDQLNTTLDERADEIPAGITLDFDSRAAAETALTEAYVDEEVSANVEQLLAYLNGDAEELALAVDLVPVKDSLGEYVANDTIAVDTVALANERGVNVTTAGVTVDSEMLVRLNENQEGYEQTRIQLRSQAVEGADVPVSIDANGSVVVDTETFLRNTEFEAERNGVTVDTAMLVRMNANESGYADARADIRAQGLAQEDIPLDIAEDGSVEVDTVDIAREANFSSDSQDVSIDDAMIARLNANQSGYDAVRVDVRRQAVEEFPVTLDENGEVVVDTVDIAQEQNVTAEQDFTVDDGMIARLNANQSGYDAVRVDVRRQAVEEFPVDVDENGAVVVDTVDIVQELDFASATQRIDVTDDMIERLNEDSDGYAAVREEIRDQVREDLPSFATASQVDTALEEINAELKANATAQARDNYGENVSEDTFDDIAALQNTTIDGLTDPDLEDYDTYATRRDSDESALADSFGRELDDGLREANEEMKATAADQIRTEYGDEVDNQTVNNIIALQNTVIDGLTHPDLTDFDEYASQRDADEAALGDSFDRELDDGLLEANKEIKADAAEQARDRYGDSVSNETLDDIVGLQNTVIDGLTHPDLTDFDEYASQRDQNEVALERSLTAELEDRLREANEEIKAEAAEQVRSEYGDAVSNETLDDIVGLQNTVIDGLTHPDLDEYSDYASQRDDAEAALEDSFDRELTTKLSEAGTDVKADAAERIRNEFGDRVSEDTLDDVVALQNTVIDGLTHPDLSYDGYASQRDDAEAALADSLATELRQRIDDRVDDRIELGNVTGELADALNTARTGVGLLGTLTLVLPLVFLALIGVVYAITRSIHRTVATTGYSLLVAGIVGAAVGLIARVPVLDIVDTALESSEDELSGTGVGEAIRSIIESLFGALTMQSVVLAIVGVVLVAVVLAEKRGHLEALKERARGS</sequence>
<proteinExistence type="predicted"/>
<dbReference type="Proteomes" id="UP000002071">
    <property type="component" value="Chromosome"/>
</dbReference>
<keyword evidence="2" id="KW-0812">Transmembrane</keyword>
<gene>
    <name evidence="3" type="ordered locus">Huta_1056</name>
</gene>
<feature type="coiled-coil region" evidence="1">
    <location>
        <begin position="672"/>
        <end position="699"/>
    </location>
</feature>
<feature type="transmembrane region" description="Helical" evidence="2">
    <location>
        <begin position="865"/>
        <end position="889"/>
    </location>
</feature>
<dbReference type="KEGG" id="hut:Huta_1056"/>
<evidence type="ECO:0000313" key="3">
    <source>
        <dbReference type="EMBL" id="ACV11239.1"/>
    </source>
</evidence>
<dbReference type="EMBL" id="CP001687">
    <property type="protein sequence ID" value="ACV11239.1"/>
    <property type="molecule type" value="Genomic_DNA"/>
</dbReference>
<reference evidence="3 4" key="1">
    <citation type="journal article" date="2009" name="Stand. Genomic Sci.">
        <title>Complete genome sequence of Halorhabdus utahensis type strain (AX-2).</title>
        <authorList>
            <person name="Anderson I."/>
            <person name="Tindall B.J."/>
            <person name="Pomrenke H."/>
            <person name="Goker M."/>
            <person name="Lapidus A."/>
            <person name="Nolan M."/>
            <person name="Copeland A."/>
            <person name="Glavina Del Rio T."/>
            <person name="Chen F."/>
            <person name="Tice H."/>
            <person name="Cheng J.F."/>
            <person name="Lucas S."/>
            <person name="Chertkov O."/>
            <person name="Bruce D."/>
            <person name="Brettin T."/>
            <person name="Detter J.C."/>
            <person name="Han C."/>
            <person name="Goodwin L."/>
            <person name="Land M."/>
            <person name="Hauser L."/>
            <person name="Chang Y.J."/>
            <person name="Jeffries C.D."/>
            <person name="Pitluck S."/>
            <person name="Pati A."/>
            <person name="Mavromatis K."/>
            <person name="Ivanova N."/>
            <person name="Ovchinnikova G."/>
            <person name="Chen A."/>
            <person name="Palaniappan K."/>
            <person name="Chain P."/>
            <person name="Rohde M."/>
            <person name="Bristow J."/>
            <person name="Eisen J.A."/>
            <person name="Markowitz V."/>
            <person name="Hugenholtz P."/>
            <person name="Kyrpides N.C."/>
            <person name="Klenk H.P."/>
        </authorList>
    </citation>
    <scope>NUCLEOTIDE SEQUENCE [LARGE SCALE GENOMIC DNA]</scope>
    <source>
        <strain evidence="4">DSM 12940 / JCM 11049 / AX-2</strain>
    </source>
</reference>
<dbReference type="AlphaFoldDB" id="C7NVF5"/>
<organism evidence="3 4">
    <name type="scientific">Halorhabdus utahensis (strain DSM 12940 / JCM 11049 / AX-2)</name>
    <dbReference type="NCBI Taxonomy" id="519442"/>
    <lineage>
        <taxon>Archaea</taxon>
        <taxon>Methanobacteriati</taxon>
        <taxon>Methanobacteriota</taxon>
        <taxon>Stenosarchaea group</taxon>
        <taxon>Halobacteria</taxon>
        <taxon>Halobacteriales</taxon>
        <taxon>Haloarculaceae</taxon>
        <taxon>Halorhabdus</taxon>
    </lineage>
</organism>